<name>A0A8X7Z4F7_POPTO</name>
<reference evidence="1" key="1">
    <citation type="journal article" date="2020" name="bioRxiv">
        <title>Hybrid origin of Populus tomentosa Carr. identified through genome sequencing and phylogenomic analysis.</title>
        <authorList>
            <person name="An X."/>
            <person name="Gao K."/>
            <person name="Chen Z."/>
            <person name="Li J."/>
            <person name="Yang X."/>
            <person name="Yang X."/>
            <person name="Zhou J."/>
            <person name="Guo T."/>
            <person name="Zhao T."/>
            <person name="Huang S."/>
            <person name="Miao D."/>
            <person name="Khan W.U."/>
            <person name="Rao P."/>
            <person name="Ye M."/>
            <person name="Lei B."/>
            <person name="Liao W."/>
            <person name="Wang J."/>
            <person name="Ji L."/>
            <person name="Li Y."/>
            <person name="Guo B."/>
            <person name="Mustafa N.S."/>
            <person name="Li S."/>
            <person name="Yun Q."/>
            <person name="Keller S.R."/>
            <person name="Mao J."/>
            <person name="Zhang R."/>
            <person name="Strauss S.H."/>
        </authorList>
    </citation>
    <scope>NUCLEOTIDE SEQUENCE</scope>
    <source>
        <strain evidence="1">GM15</strain>
        <tissue evidence="1">Leaf</tissue>
    </source>
</reference>
<dbReference type="EMBL" id="JAAWWB010000017">
    <property type="protein sequence ID" value="KAG6762944.1"/>
    <property type="molecule type" value="Genomic_DNA"/>
</dbReference>
<organism evidence="1 2">
    <name type="scientific">Populus tomentosa</name>
    <name type="common">Chinese white poplar</name>
    <dbReference type="NCBI Taxonomy" id="118781"/>
    <lineage>
        <taxon>Eukaryota</taxon>
        <taxon>Viridiplantae</taxon>
        <taxon>Streptophyta</taxon>
        <taxon>Embryophyta</taxon>
        <taxon>Tracheophyta</taxon>
        <taxon>Spermatophyta</taxon>
        <taxon>Magnoliopsida</taxon>
        <taxon>eudicotyledons</taxon>
        <taxon>Gunneridae</taxon>
        <taxon>Pentapetalae</taxon>
        <taxon>rosids</taxon>
        <taxon>fabids</taxon>
        <taxon>Malpighiales</taxon>
        <taxon>Salicaceae</taxon>
        <taxon>Saliceae</taxon>
        <taxon>Populus</taxon>
    </lineage>
</organism>
<accession>A0A8X7Z4F7</accession>
<dbReference type="AlphaFoldDB" id="A0A8X7Z4F7"/>
<gene>
    <name evidence="1" type="ORF">POTOM_033471</name>
</gene>
<comment type="caution">
    <text evidence="1">The sequence shown here is derived from an EMBL/GenBank/DDBJ whole genome shotgun (WGS) entry which is preliminary data.</text>
</comment>
<protein>
    <submittedName>
        <fullName evidence="1">Uncharacterized protein</fullName>
    </submittedName>
</protein>
<sequence length="93" mass="10674">METLKLLSISLIREVMDKWLEYRVVMDQQGDHPVNAWCIRHQAKATAHPLSTKALTLACQPLSLPISWQTPHRLECPRITAMLAFFLPEPLIL</sequence>
<dbReference type="Proteomes" id="UP000886885">
    <property type="component" value="Chromosome 9A"/>
</dbReference>
<evidence type="ECO:0000313" key="2">
    <source>
        <dbReference type="Proteomes" id="UP000886885"/>
    </source>
</evidence>
<proteinExistence type="predicted"/>
<keyword evidence="2" id="KW-1185">Reference proteome</keyword>
<evidence type="ECO:0000313" key="1">
    <source>
        <dbReference type="EMBL" id="KAG6762944.1"/>
    </source>
</evidence>